<organism evidence="2">
    <name type="scientific">Arundo donax</name>
    <name type="common">Giant reed</name>
    <name type="synonym">Donax arundinaceus</name>
    <dbReference type="NCBI Taxonomy" id="35708"/>
    <lineage>
        <taxon>Eukaryota</taxon>
        <taxon>Viridiplantae</taxon>
        <taxon>Streptophyta</taxon>
        <taxon>Embryophyta</taxon>
        <taxon>Tracheophyta</taxon>
        <taxon>Spermatophyta</taxon>
        <taxon>Magnoliopsida</taxon>
        <taxon>Liliopsida</taxon>
        <taxon>Poales</taxon>
        <taxon>Poaceae</taxon>
        <taxon>PACMAD clade</taxon>
        <taxon>Arundinoideae</taxon>
        <taxon>Arundineae</taxon>
        <taxon>Arundo</taxon>
    </lineage>
</organism>
<reference evidence="2" key="2">
    <citation type="journal article" date="2015" name="Data Brief">
        <title>Shoot transcriptome of the giant reed, Arundo donax.</title>
        <authorList>
            <person name="Barrero R.A."/>
            <person name="Guerrero F.D."/>
            <person name="Moolhuijzen P."/>
            <person name="Goolsby J.A."/>
            <person name="Tidwell J."/>
            <person name="Bellgard S.E."/>
            <person name="Bellgard M.I."/>
        </authorList>
    </citation>
    <scope>NUCLEOTIDE SEQUENCE</scope>
    <source>
        <tissue evidence="2">Shoot tissue taken approximately 20 cm above the soil surface</tissue>
    </source>
</reference>
<dbReference type="AlphaFoldDB" id="A0A0A9G103"/>
<feature type="region of interest" description="Disordered" evidence="1">
    <location>
        <begin position="1"/>
        <end position="42"/>
    </location>
</feature>
<evidence type="ECO:0000256" key="1">
    <source>
        <dbReference type="SAM" id="MobiDB-lite"/>
    </source>
</evidence>
<accession>A0A0A9G103</accession>
<proteinExistence type="predicted"/>
<feature type="compositionally biased region" description="Basic and acidic residues" evidence="1">
    <location>
        <begin position="25"/>
        <end position="41"/>
    </location>
</feature>
<dbReference type="EMBL" id="GBRH01179714">
    <property type="protein sequence ID" value="JAE18182.1"/>
    <property type="molecule type" value="Transcribed_RNA"/>
</dbReference>
<name>A0A0A9G103_ARUDO</name>
<protein>
    <submittedName>
        <fullName evidence="2">Uncharacterized protein</fullName>
    </submittedName>
</protein>
<sequence>MHIHKHQHTFSSLPTNASCPQETNKTFEGHASPHGESKYHGTNDSLITNASMRLRAACIWSGVPHIRTALSIASAIGSATVILASENSRILSKQPPASPQREGITNLGTKTSAVKFGIIDD</sequence>
<feature type="compositionally biased region" description="Polar residues" evidence="1">
    <location>
        <begin position="9"/>
        <end position="24"/>
    </location>
</feature>
<evidence type="ECO:0000313" key="2">
    <source>
        <dbReference type="EMBL" id="JAE18182.1"/>
    </source>
</evidence>
<reference evidence="2" key="1">
    <citation type="submission" date="2014-09" db="EMBL/GenBank/DDBJ databases">
        <authorList>
            <person name="Magalhaes I.L.F."/>
            <person name="Oliveira U."/>
            <person name="Santos F.R."/>
            <person name="Vidigal T.H.D.A."/>
            <person name="Brescovit A.D."/>
            <person name="Santos A.J."/>
        </authorList>
    </citation>
    <scope>NUCLEOTIDE SEQUENCE</scope>
    <source>
        <tissue evidence="2">Shoot tissue taken approximately 20 cm above the soil surface</tissue>
    </source>
</reference>